<protein>
    <submittedName>
        <fullName evidence="1">Uncharacterized protein</fullName>
    </submittedName>
</protein>
<dbReference type="AlphaFoldDB" id="A0AAV7N279"/>
<accession>A0AAV7N279</accession>
<evidence type="ECO:0000313" key="2">
    <source>
        <dbReference type="Proteomes" id="UP001066276"/>
    </source>
</evidence>
<keyword evidence="2" id="KW-1185">Reference proteome</keyword>
<comment type="caution">
    <text evidence="1">The sequence shown here is derived from an EMBL/GenBank/DDBJ whole genome shotgun (WGS) entry which is preliminary data.</text>
</comment>
<dbReference type="EMBL" id="JANPWB010000013">
    <property type="protein sequence ID" value="KAJ1109544.1"/>
    <property type="molecule type" value="Genomic_DNA"/>
</dbReference>
<dbReference type="Proteomes" id="UP001066276">
    <property type="component" value="Chromosome 9"/>
</dbReference>
<organism evidence="1 2">
    <name type="scientific">Pleurodeles waltl</name>
    <name type="common">Iberian ribbed newt</name>
    <dbReference type="NCBI Taxonomy" id="8319"/>
    <lineage>
        <taxon>Eukaryota</taxon>
        <taxon>Metazoa</taxon>
        <taxon>Chordata</taxon>
        <taxon>Craniata</taxon>
        <taxon>Vertebrata</taxon>
        <taxon>Euteleostomi</taxon>
        <taxon>Amphibia</taxon>
        <taxon>Batrachia</taxon>
        <taxon>Caudata</taxon>
        <taxon>Salamandroidea</taxon>
        <taxon>Salamandridae</taxon>
        <taxon>Pleurodelinae</taxon>
        <taxon>Pleurodeles</taxon>
    </lineage>
</organism>
<sequence length="80" mass="8897">MASSASLDRKVREAMHLLAEAGRMDLVVPVMKARWSASDIGPVSITLRTMWLYVAARIKGMQKRTRAALLLPLMPLGSFR</sequence>
<evidence type="ECO:0000313" key="1">
    <source>
        <dbReference type="EMBL" id="KAJ1109544.1"/>
    </source>
</evidence>
<proteinExistence type="predicted"/>
<gene>
    <name evidence="1" type="ORF">NDU88_006904</name>
</gene>
<reference evidence="1" key="1">
    <citation type="journal article" date="2022" name="bioRxiv">
        <title>Sequencing and chromosome-scale assembly of the giantPleurodeles waltlgenome.</title>
        <authorList>
            <person name="Brown T."/>
            <person name="Elewa A."/>
            <person name="Iarovenko S."/>
            <person name="Subramanian E."/>
            <person name="Araus A.J."/>
            <person name="Petzold A."/>
            <person name="Susuki M."/>
            <person name="Suzuki K.-i.T."/>
            <person name="Hayashi T."/>
            <person name="Toyoda A."/>
            <person name="Oliveira C."/>
            <person name="Osipova E."/>
            <person name="Leigh N.D."/>
            <person name="Simon A."/>
            <person name="Yun M.H."/>
        </authorList>
    </citation>
    <scope>NUCLEOTIDE SEQUENCE</scope>
    <source>
        <strain evidence="1">20211129_DDA</strain>
        <tissue evidence="1">Liver</tissue>
    </source>
</reference>
<name>A0AAV7N279_PLEWA</name>